<dbReference type="GO" id="GO:0005737">
    <property type="term" value="C:cytoplasm"/>
    <property type="evidence" value="ECO:0007669"/>
    <property type="project" value="UniProtKB-SubCell"/>
</dbReference>
<dbReference type="Pfam" id="PF02631">
    <property type="entry name" value="RecX_HTH2"/>
    <property type="match status" value="1"/>
</dbReference>
<dbReference type="PANTHER" id="PTHR33602:SF1">
    <property type="entry name" value="REGULATORY PROTEIN RECX FAMILY PROTEIN"/>
    <property type="match status" value="1"/>
</dbReference>
<feature type="domain" description="RecX second three-helical" evidence="6">
    <location>
        <begin position="68"/>
        <end position="109"/>
    </location>
</feature>
<evidence type="ECO:0000313" key="11">
    <source>
        <dbReference type="Proteomes" id="UP000321927"/>
    </source>
</evidence>
<comment type="caution">
    <text evidence="8">The sequence shown here is derived from an EMBL/GenBank/DDBJ whole genome shotgun (WGS) entry which is preliminary data.</text>
</comment>
<proteinExistence type="inferred from homology"/>
<dbReference type="Proteomes" id="UP000321927">
    <property type="component" value="Unassembled WGS sequence"/>
</dbReference>
<dbReference type="InterPro" id="IPR003783">
    <property type="entry name" value="Regulatory_RecX"/>
</dbReference>
<dbReference type="Proteomes" id="UP000249115">
    <property type="component" value="Unassembled WGS sequence"/>
</dbReference>
<dbReference type="EMBL" id="VORV01000004">
    <property type="protein sequence ID" value="TXD78441.1"/>
    <property type="molecule type" value="Genomic_DNA"/>
</dbReference>
<comment type="similarity">
    <text evidence="2 5">Belongs to the RecX family.</text>
</comment>
<sequence length="171" mass="20574">MSSWGKYKANESGKNSWSQEEAFEKLTTFCAYQERCPWEIRRKLYEKGIIDEKAEQLITELIAEEFVNEERYARAFARGKFRLKKWGRNRIRMELKMKEFSEELIRKGLSEIDPEEYYDTLLTQTEKKWESTHESDSFKKKYKVTQYLMTRGFEMDLVKEAIESLISDQSQ</sequence>
<reference evidence="8 10" key="1">
    <citation type="submission" date="2018-06" db="EMBL/GenBank/DDBJ databases">
        <title>Genomic Encyclopedia of Archaeal and Bacterial Type Strains, Phase II (KMG-II): from individual species to whole genera.</title>
        <authorList>
            <person name="Goeker M."/>
        </authorList>
    </citation>
    <scope>NUCLEOTIDE SEQUENCE [LARGE SCALE GENOMIC DNA]</scope>
    <source>
        <strain evidence="8 10">DSM 22686</strain>
    </source>
</reference>
<dbReference type="AlphaFoldDB" id="A0A2W7T9L0"/>
<evidence type="ECO:0000313" key="8">
    <source>
        <dbReference type="EMBL" id="PZX59852.1"/>
    </source>
</evidence>
<keyword evidence="11" id="KW-1185">Reference proteome</keyword>
<protein>
    <recommendedName>
        <fullName evidence="3 5">Regulatory protein RecX</fullName>
    </recommendedName>
</protein>
<gene>
    <name evidence="5" type="primary">recX</name>
    <name evidence="9" type="ORF">ESW18_06520</name>
    <name evidence="8" type="ORF">LV84_01061</name>
</gene>
<evidence type="ECO:0000259" key="7">
    <source>
        <dbReference type="Pfam" id="PF21981"/>
    </source>
</evidence>
<dbReference type="RefSeq" id="WP_086499683.1">
    <property type="nucleotide sequence ID" value="NZ_MSSV01000003.1"/>
</dbReference>
<feature type="domain" description="RecX third three-helical" evidence="7">
    <location>
        <begin position="115"/>
        <end position="162"/>
    </location>
</feature>
<reference evidence="9 11" key="2">
    <citation type="submission" date="2019-08" db="EMBL/GenBank/DDBJ databases">
        <title>Genome of Algoriphagus ratkowskyi IC026.</title>
        <authorList>
            <person name="Bowman J.P."/>
        </authorList>
    </citation>
    <scope>NUCLEOTIDE SEQUENCE [LARGE SCALE GENOMIC DNA]</scope>
    <source>
        <strain evidence="9 11">IC026</strain>
    </source>
</reference>
<comment type="function">
    <text evidence="5">Modulates RecA activity.</text>
</comment>
<evidence type="ECO:0000256" key="2">
    <source>
        <dbReference type="ARBA" id="ARBA00009695"/>
    </source>
</evidence>
<evidence type="ECO:0000256" key="3">
    <source>
        <dbReference type="ARBA" id="ARBA00018111"/>
    </source>
</evidence>
<evidence type="ECO:0000256" key="4">
    <source>
        <dbReference type="ARBA" id="ARBA00022490"/>
    </source>
</evidence>
<dbReference type="OrthoDB" id="1523826at2"/>
<accession>A0A2W7T9L0</accession>
<dbReference type="GO" id="GO:0006282">
    <property type="term" value="P:regulation of DNA repair"/>
    <property type="evidence" value="ECO:0007669"/>
    <property type="project" value="UniProtKB-UniRule"/>
</dbReference>
<dbReference type="InterPro" id="IPR053925">
    <property type="entry name" value="RecX_HTH_3rd"/>
</dbReference>
<evidence type="ECO:0000259" key="6">
    <source>
        <dbReference type="Pfam" id="PF02631"/>
    </source>
</evidence>
<evidence type="ECO:0000256" key="5">
    <source>
        <dbReference type="HAMAP-Rule" id="MF_01114"/>
    </source>
</evidence>
<dbReference type="EMBL" id="QKZU01000003">
    <property type="protein sequence ID" value="PZX59852.1"/>
    <property type="molecule type" value="Genomic_DNA"/>
</dbReference>
<comment type="subcellular location">
    <subcellularLocation>
        <location evidence="1 5">Cytoplasm</location>
    </subcellularLocation>
</comment>
<dbReference type="HAMAP" id="MF_01114">
    <property type="entry name" value="RecX"/>
    <property type="match status" value="1"/>
</dbReference>
<organism evidence="8 10">
    <name type="scientific">Algoriphagus ratkowskyi</name>
    <dbReference type="NCBI Taxonomy" id="57028"/>
    <lineage>
        <taxon>Bacteria</taxon>
        <taxon>Pseudomonadati</taxon>
        <taxon>Bacteroidota</taxon>
        <taxon>Cytophagia</taxon>
        <taxon>Cytophagales</taxon>
        <taxon>Cyclobacteriaceae</taxon>
        <taxon>Algoriphagus</taxon>
    </lineage>
</organism>
<evidence type="ECO:0000313" key="10">
    <source>
        <dbReference type="Proteomes" id="UP000249115"/>
    </source>
</evidence>
<dbReference type="InterPro" id="IPR036388">
    <property type="entry name" value="WH-like_DNA-bd_sf"/>
</dbReference>
<dbReference type="PANTHER" id="PTHR33602">
    <property type="entry name" value="REGULATORY PROTEIN RECX FAMILY PROTEIN"/>
    <property type="match status" value="1"/>
</dbReference>
<dbReference type="Gene3D" id="1.10.10.10">
    <property type="entry name" value="Winged helix-like DNA-binding domain superfamily/Winged helix DNA-binding domain"/>
    <property type="match status" value="2"/>
</dbReference>
<evidence type="ECO:0000313" key="9">
    <source>
        <dbReference type="EMBL" id="TXD78441.1"/>
    </source>
</evidence>
<name>A0A2W7T9L0_9BACT</name>
<keyword evidence="4 5" id="KW-0963">Cytoplasm</keyword>
<dbReference type="InterPro" id="IPR053924">
    <property type="entry name" value="RecX_HTH_2nd"/>
</dbReference>
<evidence type="ECO:0000256" key="1">
    <source>
        <dbReference type="ARBA" id="ARBA00004496"/>
    </source>
</evidence>
<dbReference type="Pfam" id="PF21981">
    <property type="entry name" value="RecX_HTH3"/>
    <property type="match status" value="1"/>
</dbReference>